<dbReference type="InterPro" id="IPR016007">
    <property type="entry name" value="Alpha_rhamnosid"/>
</dbReference>
<feature type="domain" description="Alpha-L-rhamnosidase C-terminal" evidence="7">
    <location>
        <begin position="809"/>
        <end position="876"/>
    </location>
</feature>
<comment type="caution">
    <text evidence="8">The sequence shown here is derived from an EMBL/GenBank/DDBJ whole genome shotgun (WGS) entry which is preliminary data.</text>
</comment>
<feature type="domain" description="Alpha-L-rhamnosidase concanavalin-like" evidence="4">
    <location>
        <begin position="351"/>
        <end position="450"/>
    </location>
</feature>
<dbReference type="InterPro" id="IPR035398">
    <property type="entry name" value="Bac_rhamnosid_C"/>
</dbReference>
<dbReference type="Gene3D" id="1.50.10.10">
    <property type="match status" value="1"/>
</dbReference>
<dbReference type="Gene3D" id="2.60.40.10">
    <property type="entry name" value="Immunoglobulins"/>
    <property type="match status" value="1"/>
</dbReference>
<dbReference type="EC" id="3.2.1.40" evidence="2"/>
<proteinExistence type="predicted"/>
<dbReference type="Proteomes" id="UP000290545">
    <property type="component" value="Unassembled WGS sequence"/>
</dbReference>
<dbReference type="InterPro" id="IPR013783">
    <property type="entry name" value="Ig-like_fold"/>
</dbReference>
<dbReference type="Pfam" id="PF05592">
    <property type="entry name" value="Bac_rhamnosid"/>
    <property type="match status" value="1"/>
</dbReference>
<dbReference type="GO" id="GO:0030596">
    <property type="term" value="F:alpha-L-rhamnosidase activity"/>
    <property type="evidence" value="ECO:0007669"/>
    <property type="project" value="UniProtKB-EC"/>
</dbReference>
<keyword evidence="9" id="KW-1185">Reference proteome</keyword>
<evidence type="ECO:0000259" key="5">
    <source>
        <dbReference type="Pfam" id="PF08531"/>
    </source>
</evidence>
<dbReference type="InterPro" id="IPR012341">
    <property type="entry name" value="6hp_glycosidase-like_sf"/>
</dbReference>
<name>A0A4V1MAY1_9BACT</name>
<sequence>MKRFLASILFLLPLLTVKAQINLRNLRCEMLVNPLSVTAENPRLSWEIVGKERGLKQEAYEILVASDPAKLAAGEGDLWNSGKVETDNSVYIAYQGKRLASNKACYWKVRVYTNKGLTEWSGPAQWGTGLRYYKDWEGRWIGFDRLFPWENAAASRLSARYFRKEFAVAKQVKSATAYIMGLGLYELSIDGKKVGDQVLAPAPTDYTKNIKYNTFDVTEQLKQGQHAIGVVLGNGRFYAMRQTKAYKNNSFGYPKLMFQLIITYTDGSRAVIKTDDSWKGTADGPIRTNNEYDGEEYDAQKEMKGWDKAGFDDKSWLKAEFVQEPGGRYEAQMNENMKVMKDLTPVAIIKKGGDRYIVDLGQNMAGWVKLQVKGKKGQKVTLRFAESLQDNGEIFTTNLRDAKATDIYTLKGEGMESWEPRFTYHGFRYIEVSGYPGTLSKNDITGRLVYDDIATVSTFESSNAVLNQIYKNSWWAIASNYKGMPIDCPQRNERQPWLGDRAMVAYSESFLFDNARLYTKWLDDIKYAQKPDGAIPDVAPAFWRYYSDNMTWPGTYLMVAEMLYNQTGDVALLKDHYPSMKKWLQYMKDRYMTEDGIVTKDSYGDWCVPPVTAEAGKGVNADQKHPSQLISTAYYYHFMQVMMRFCKITGNEQDSTQFAQLAEKVKQGFNSKFYHEEGYYGDNTLTDNLLPVCFKMIDPANKNKVWKNLAYIVEVTNKGHLSTGVVGTQWLMYGLTEIGKAELAYGMATQKTYPSLGYMIENGATSIWELWNGNTAAPKMNSQNHVMMLGDLFIWYFEHLAAIRADARETGFKKVIMKPKRMGDLSAVNATYRSNYGEVKSDWKQVGASFFWNITVPPNTTAVVYLPVAPGEKVYEAGKLVTGKEEGILSTKPITGRLVLNVGSGNYSFEVKK</sequence>
<dbReference type="SUPFAM" id="SSF48208">
    <property type="entry name" value="Six-hairpin glycosidases"/>
    <property type="match status" value="1"/>
</dbReference>
<dbReference type="InterPro" id="IPR035396">
    <property type="entry name" value="Bac_rhamnosid6H"/>
</dbReference>
<dbReference type="Pfam" id="PF17390">
    <property type="entry name" value="Bac_rhamnosid_C"/>
    <property type="match status" value="1"/>
</dbReference>
<accession>A0A4V1MAY1</accession>
<gene>
    <name evidence="8" type="ORF">ESB13_07905</name>
</gene>
<dbReference type="Pfam" id="PF17389">
    <property type="entry name" value="Bac_rhamnosid6H"/>
    <property type="match status" value="1"/>
</dbReference>
<dbReference type="InterPro" id="IPR008902">
    <property type="entry name" value="Rhamnosid_concanavalin"/>
</dbReference>
<evidence type="ECO:0000256" key="2">
    <source>
        <dbReference type="ARBA" id="ARBA00012652"/>
    </source>
</evidence>
<dbReference type="PANTHER" id="PTHR33307">
    <property type="entry name" value="ALPHA-RHAMNOSIDASE (EUROFUNG)"/>
    <property type="match status" value="1"/>
</dbReference>
<dbReference type="InterPro" id="IPR008928">
    <property type="entry name" value="6-hairpin_glycosidase_sf"/>
</dbReference>
<evidence type="ECO:0000256" key="1">
    <source>
        <dbReference type="ARBA" id="ARBA00001445"/>
    </source>
</evidence>
<keyword evidence="3" id="KW-0378">Hydrolase</keyword>
<comment type="catalytic activity">
    <reaction evidence="1">
        <text>Hydrolysis of terminal non-reducing alpha-L-rhamnose residues in alpha-L-rhamnosides.</text>
        <dbReference type="EC" id="3.2.1.40"/>
    </reaction>
</comment>
<dbReference type="Gene3D" id="2.60.120.260">
    <property type="entry name" value="Galactose-binding domain-like"/>
    <property type="match status" value="2"/>
</dbReference>
<dbReference type="PANTHER" id="PTHR33307:SF6">
    <property type="entry name" value="ALPHA-RHAMNOSIDASE (EUROFUNG)-RELATED"/>
    <property type="match status" value="1"/>
</dbReference>
<dbReference type="AlphaFoldDB" id="A0A4V1MAY1"/>
<evidence type="ECO:0000256" key="3">
    <source>
        <dbReference type="ARBA" id="ARBA00022801"/>
    </source>
</evidence>
<evidence type="ECO:0000259" key="7">
    <source>
        <dbReference type="Pfam" id="PF17390"/>
    </source>
</evidence>
<dbReference type="PIRSF" id="PIRSF010631">
    <property type="entry name" value="A-rhamnsds"/>
    <property type="match status" value="1"/>
</dbReference>
<dbReference type="Gene3D" id="2.60.420.10">
    <property type="entry name" value="Maltose phosphorylase, domain 3"/>
    <property type="match status" value="1"/>
</dbReference>
<feature type="domain" description="Bacterial alpha-L-rhamnosidase N-terminal" evidence="5">
    <location>
        <begin position="170"/>
        <end position="340"/>
    </location>
</feature>
<protein>
    <recommendedName>
        <fullName evidence="2">alpha-L-rhamnosidase</fullName>
        <ecNumber evidence="2">3.2.1.40</ecNumber>
    </recommendedName>
</protein>
<dbReference type="Pfam" id="PF25788">
    <property type="entry name" value="Ig_Rha78A_N"/>
    <property type="match status" value="1"/>
</dbReference>
<dbReference type="GO" id="GO:0005975">
    <property type="term" value="P:carbohydrate metabolic process"/>
    <property type="evidence" value="ECO:0007669"/>
    <property type="project" value="InterPro"/>
</dbReference>
<dbReference type="OrthoDB" id="9766741at2"/>
<reference evidence="8 9" key="1">
    <citation type="submission" date="2019-01" db="EMBL/GenBank/DDBJ databases">
        <title>Filimonas sp. strain TTM-71.</title>
        <authorList>
            <person name="Chen W.-M."/>
        </authorList>
    </citation>
    <scope>NUCLEOTIDE SEQUENCE [LARGE SCALE GENOMIC DNA]</scope>
    <source>
        <strain evidence="8 9">TTM-71</strain>
    </source>
</reference>
<organism evidence="8 9">
    <name type="scientific">Filimonas effusa</name>
    <dbReference type="NCBI Taxonomy" id="2508721"/>
    <lineage>
        <taxon>Bacteria</taxon>
        <taxon>Pseudomonadati</taxon>
        <taxon>Bacteroidota</taxon>
        <taxon>Chitinophagia</taxon>
        <taxon>Chitinophagales</taxon>
        <taxon>Chitinophagaceae</taxon>
        <taxon>Filimonas</taxon>
    </lineage>
</organism>
<dbReference type="Pfam" id="PF08531">
    <property type="entry name" value="Bac_rhamnosid_N"/>
    <property type="match status" value="1"/>
</dbReference>
<evidence type="ECO:0000259" key="6">
    <source>
        <dbReference type="Pfam" id="PF17389"/>
    </source>
</evidence>
<evidence type="ECO:0000313" key="9">
    <source>
        <dbReference type="Proteomes" id="UP000290545"/>
    </source>
</evidence>
<dbReference type="InterPro" id="IPR013737">
    <property type="entry name" value="Bac_rhamnosid_N"/>
</dbReference>
<evidence type="ECO:0000259" key="4">
    <source>
        <dbReference type="Pfam" id="PF05592"/>
    </source>
</evidence>
<dbReference type="EMBL" id="SDHZ01000001">
    <property type="protein sequence ID" value="RXK87456.1"/>
    <property type="molecule type" value="Genomic_DNA"/>
</dbReference>
<evidence type="ECO:0000313" key="8">
    <source>
        <dbReference type="EMBL" id="RXK87456.1"/>
    </source>
</evidence>
<feature type="domain" description="Alpha-L-rhamnosidase six-hairpin glycosidase" evidence="6">
    <location>
        <begin position="456"/>
        <end position="799"/>
    </location>
</feature>